<evidence type="ECO:0000313" key="2">
    <source>
        <dbReference type="Proteomes" id="UP000531840"/>
    </source>
</evidence>
<reference evidence="1 2" key="1">
    <citation type="submission" date="2020-07" db="EMBL/GenBank/DDBJ databases">
        <title>MOT database genomes.</title>
        <authorList>
            <person name="Joseph S."/>
            <person name="Aduse-Opoku J."/>
            <person name="Hashim A."/>
            <person name="Wade W."/>
            <person name="Curtis M."/>
        </authorList>
    </citation>
    <scope>NUCLEOTIDE SEQUENCE [LARGE SCALE GENOMIC DNA]</scope>
    <source>
        <strain evidence="1 2">CIP 106318</strain>
    </source>
</reference>
<organism evidence="1 2">
    <name type="scientific">Gemelliphila palaticanis</name>
    <dbReference type="NCBI Taxonomy" id="81950"/>
    <lineage>
        <taxon>Bacteria</taxon>
        <taxon>Bacillati</taxon>
        <taxon>Bacillota</taxon>
        <taxon>Bacilli</taxon>
        <taxon>Bacillales</taxon>
        <taxon>Gemellaceae</taxon>
        <taxon>Gemelliphila</taxon>
    </lineage>
</organism>
<name>A0ABX2T2G5_9BACL</name>
<comment type="caution">
    <text evidence="1">The sequence shown here is derived from an EMBL/GenBank/DDBJ whole genome shotgun (WGS) entry which is preliminary data.</text>
</comment>
<gene>
    <name evidence="1" type="ORF">HZY85_06470</name>
</gene>
<sequence>MENFTFNTEDFFGYKFHIATTLDFAFDAKRKMLLVIDENSDYLNGVVYFYELEQGKVKIKFKPRGDFVFEVVEKEVYIYNLYNNLD</sequence>
<dbReference type="Proteomes" id="UP000531840">
    <property type="component" value="Unassembled WGS sequence"/>
</dbReference>
<dbReference type="RefSeq" id="WP_179941618.1">
    <property type="nucleotide sequence ID" value="NZ_JACBYF010000014.1"/>
</dbReference>
<protein>
    <submittedName>
        <fullName evidence="1">Uncharacterized protein</fullName>
    </submittedName>
</protein>
<evidence type="ECO:0000313" key="1">
    <source>
        <dbReference type="EMBL" id="NYS47832.1"/>
    </source>
</evidence>
<accession>A0ABX2T2G5</accession>
<proteinExistence type="predicted"/>
<keyword evidence="2" id="KW-1185">Reference proteome</keyword>
<dbReference type="EMBL" id="JACBYF010000014">
    <property type="protein sequence ID" value="NYS47832.1"/>
    <property type="molecule type" value="Genomic_DNA"/>
</dbReference>